<dbReference type="RefSeq" id="WP_319955188.1">
    <property type="nucleotide sequence ID" value="NZ_JAXAVX010000010.1"/>
</dbReference>
<dbReference type="EMBL" id="JAXAVX010000010">
    <property type="protein sequence ID" value="MDX8153036.1"/>
    <property type="molecule type" value="Genomic_DNA"/>
</dbReference>
<reference evidence="2 3" key="1">
    <citation type="submission" date="2023-11" db="EMBL/GenBank/DDBJ databases">
        <authorList>
            <person name="Xu M."/>
            <person name="Jiang T."/>
        </authorList>
    </citation>
    <scope>NUCLEOTIDE SEQUENCE [LARGE SCALE GENOMIC DNA]</scope>
    <source>
        <strain evidence="2 3">SD</strain>
    </source>
</reference>
<name>A0ABU4VMG3_9ACTN</name>
<gene>
    <name evidence="2" type="ORF">SK069_15660</name>
</gene>
<keyword evidence="1" id="KW-0812">Transmembrane</keyword>
<organism evidence="2 3">
    <name type="scientific">Patulibacter brassicae</name>
    <dbReference type="NCBI Taxonomy" id="1705717"/>
    <lineage>
        <taxon>Bacteria</taxon>
        <taxon>Bacillati</taxon>
        <taxon>Actinomycetota</taxon>
        <taxon>Thermoleophilia</taxon>
        <taxon>Solirubrobacterales</taxon>
        <taxon>Patulibacteraceae</taxon>
        <taxon>Patulibacter</taxon>
    </lineage>
</organism>
<dbReference type="Proteomes" id="UP001277761">
    <property type="component" value="Unassembled WGS sequence"/>
</dbReference>
<keyword evidence="3" id="KW-1185">Reference proteome</keyword>
<evidence type="ECO:0000256" key="1">
    <source>
        <dbReference type="SAM" id="Phobius"/>
    </source>
</evidence>
<keyword evidence="1" id="KW-0472">Membrane</keyword>
<evidence type="ECO:0000313" key="2">
    <source>
        <dbReference type="EMBL" id="MDX8153036.1"/>
    </source>
</evidence>
<evidence type="ECO:0000313" key="3">
    <source>
        <dbReference type="Proteomes" id="UP001277761"/>
    </source>
</evidence>
<sequence>MAQSTFDIEALLREALSPIEPPERLGSRVESTLRNLSEAAADELESWELGAMRDPRNWVRPAVAVAVGGAAGTGLAVLRWRQASKARARARGSVLDKAVDDVAVAVRRGVERLQDR</sequence>
<accession>A0ABU4VMG3</accession>
<feature type="transmembrane region" description="Helical" evidence="1">
    <location>
        <begin position="58"/>
        <end position="78"/>
    </location>
</feature>
<comment type="caution">
    <text evidence="2">The sequence shown here is derived from an EMBL/GenBank/DDBJ whole genome shotgun (WGS) entry which is preliminary data.</text>
</comment>
<proteinExistence type="predicted"/>
<keyword evidence="1" id="KW-1133">Transmembrane helix</keyword>
<protein>
    <recommendedName>
        <fullName evidence="4">DUF3618 domain-containing protein</fullName>
    </recommendedName>
</protein>
<evidence type="ECO:0008006" key="4">
    <source>
        <dbReference type="Google" id="ProtNLM"/>
    </source>
</evidence>